<accession>A0A9X2Q4D7</accession>
<evidence type="ECO:0000256" key="1">
    <source>
        <dbReference type="SAM" id="SignalP"/>
    </source>
</evidence>
<keyword evidence="1" id="KW-0732">Signal</keyword>
<dbReference type="EMBL" id="JANUAU010000001">
    <property type="protein sequence ID" value="MCS3676506.1"/>
    <property type="molecule type" value="Genomic_DNA"/>
</dbReference>
<reference evidence="2" key="1">
    <citation type="submission" date="2022-08" db="EMBL/GenBank/DDBJ databases">
        <title>Genomic Encyclopedia of Type Strains, Phase V (KMG-V): Genome sequencing to study the core and pangenomes of soil and plant-associated prokaryotes.</title>
        <authorList>
            <person name="Whitman W."/>
        </authorList>
    </citation>
    <scope>NUCLEOTIDE SEQUENCE</scope>
    <source>
        <strain evidence="2">0</strain>
    </source>
</reference>
<dbReference type="AlphaFoldDB" id="A0A9X2Q4D7"/>
<gene>
    <name evidence="2" type="ORF">GGP71_000402</name>
</gene>
<name>A0A9X2Q4D7_9BACT</name>
<comment type="caution">
    <text evidence="2">The sequence shown here is derived from an EMBL/GenBank/DDBJ whole genome shotgun (WGS) entry which is preliminary data.</text>
</comment>
<dbReference type="PROSITE" id="PS51257">
    <property type="entry name" value="PROKAR_LIPOPROTEIN"/>
    <property type="match status" value="1"/>
</dbReference>
<sequence>MTRAFFISIFCIAFLVLLQSCDTAGSSEPSTTDVSYKVKVDSVGGKAPENLSRDISLWYSVKSFRDKDEDGGISISGYEDIVDSTTVTVNEYVVEDTIEVNTKNVDMVCVYGWVKKGGYTFTGTITASGFTEPYEEVEFYETGVLTYLPSSDSRGPACVSGDY</sequence>
<dbReference type="Proteomes" id="UP001155027">
    <property type="component" value="Unassembled WGS sequence"/>
</dbReference>
<protein>
    <recommendedName>
        <fullName evidence="4">Lipoprotein</fullName>
    </recommendedName>
</protein>
<feature type="chain" id="PRO_5041000082" description="Lipoprotein" evidence="1">
    <location>
        <begin position="27"/>
        <end position="163"/>
    </location>
</feature>
<evidence type="ECO:0008006" key="4">
    <source>
        <dbReference type="Google" id="ProtNLM"/>
    </source>
</evidence>
<evidence type="ECO:0000313" key="2">
    <source>
        <dbReference type="EMBL" id="MCS3676506.1"/>
    </source>
</evidence>
<feature type="signal peptide" evidence="1">
    <location>
        <begin position="1"/>
        <end position="26"/>
    </location>
</feature>
<dbReference type="RefSeq" id="WP_259079315.1">
    <property type="nucleotide sequence ID" value="NZ_JANUAU010000001.1"/>
</dbReference>
<organism evidence="2 3">
    <name type="scientific">Salinibacter ruber</name>
    <dbReference type="NCBI Taxonomy" id="146919"/>
    <lineage>
        <taxon>Bacteria</taxon>
        <taxon>Pseudomonadati</taxon>
        <taxon>Rhodothermota</taxon>
        <taxon>Rhodothermia</taxon>
        <taxon>Rhodothermales</taxon>
        <taxon>Salinibacteraceae</taxon>
        <taxon>Salinibacter</taxon>
    </lineage>
</organism>
<evidence type="ECO:0000313" key="3">
    <source>
        <dbReference type="Proteomes" id="UP001155027"/>
    </source>
</evidence>
<proteinExistence type="predicted"/>